<protein>
    <recommendedName>
        <fullName evidence="7">Flagellar protein FliT</fullName>
    </recommendedName>
</protein>
<evidence type="ECO:0000313" key="8">
    <source>
        <dbReference type="EMBL" id="MFC0525427.1"/>
    </source>
</evidence>
<sequence>MEIQKMSNRDVMISIYEITKKMNAYLDNTSSQTRVKTFEEVNALLDARSTLLNQLEDINKEDPLLVTIKQLNQEVDAKINQNFTSLKNEMIQFRKQYSSNEKYRNPYKNVSGFDGMYLDKKK</sequence>
<proteinExistence type="inferred from homology"/>
<comment type="function">
    <text evidence="5">May act as an export chaperone for the filament capping protein FliD.</text>
</comment>
<evidence type="ECO:0000256" key="4">
    <source>
        <dbReference type="ARBA" id="ARBA00023186"/>
    </source>
</evidence>
<gene>
    <name evidence="8" type="ORF">ACFFGV_17725</name>
</gene>
<keyword evidence="4" id="KW-0143">Chaperone</keyword>
<evidence type="ECO:0000256" key="6">
    <source>
        <dbReference type="ARBA" id="ARBA00093785"/>
    </source>
</evidence>
<evidence type="ECO:0000256" key="1">
    <source>
        <dbReference type="ARBA" id="ARBA00004514"/>
    </source>
</evidence>
<evidence type="ECO:0000256" key="3">
    <source>
        <dbReference type="ARBA" id="ARBA00022795"/>
    </source>
</evidence>
<accession>A0ABV6LSQ9</accession>
<evidence type="ECO:0000313" key="9">
    <source>
        <dbReference type="Proteomes" id="UP001589836"/>
    </source>
</evidence>
<name>A0ABV6LSQ9_9BACI</name>
<dbReference type="Proteomes" id="UP001589836">
    <property type="component" value="Unassembled WGS sequence"/>
</dbReference>
<reference evidence="8 9" key="1">
    <citation type="submission" date="2024-09" db="EMBL/GenBank/DDBJ databases">
        <authorList>
            <person name="Sun Q."/>
            <person name="Mori K."/>
        </authorList>
    </citation>
    <scope>NUCLEOTIDE SEQUENCE [LARGE SCALE GENOMIC DNA]</scope>
    <source>
        <strain evidence="8 9">NCAIM B.02529</strain>
    </source>
</reference>
<evidence type="ECO:0000256" key="5">
    <source>
        <dbReference type="ARBA" id="ARBA00093765"/>
    </source>
</evidence>
<dbReference type="RefSeq" id="WP_377350685.1">
    <property type="nucleotide sequence ID" value="NZ_JBHLTP010000013.1"/>
</dbReference>
<keyword evidence="3" id="KW-1005">Bacterial flagellum biogenesis</keyword>
<evidence type="ECO:0000256" key="7">
    <source>
        <dbReference type="ARBA" id="ARBA00093797"/>
    </source>
</evidence>
<keyword evidence="2" id="KW-0963">Cytoplasm</keyword>
<dbReference type="EMBL" id="JBHLTP010000013">
    <property type="protein sequence ID" value="MFC0525427.1"/>
    <property type="molecule type" value="Genomic_DNA"/>
</dbReference>
<organism evidence="8 9">
    <name type="scientific">Pontibacillus salicampi</name>
    <dbReference type="NCBI Taxonomy" id="1449801"/>
    <lineage>
        <taxon>Bacteria</taxon>
        <taxon>Bacillati</taxon>
        <taxon>Bacillota</taxon>
        <taxon>Bacilli</taxon>
        <taxon>Bacillales</taxon>
        <taxon>Bacillaceae</taxon>
        <taxon>Pontibacillus</taxon>
    </lineage>
</organism>
<comment type="similarity">
    <text evidence="6">Belongs to the bacillales FliT family.</text>
</comment>
<comment type="caution">
    <text evidence="8">The sequence shown here is derived from an EMBL/GenBank/DDBJ whole genome shotgun (WGS) entry which is preliminary data.</text>
</comment>
<keyword evidence="9" id="KW-1185">Reference proteome</keyword>
<evidence type="ECO:0000256" key="2">
    <source>
        <dbReference type="ARBA" id="ARBA00022490"/>
    </source>
</evidence>
<dbReference type="Pfam" id="PF05400">
    <property type="entry name" value="FliT"/>
    <property type="match status" value="1"/>
</dbReference>
<dbReference type="InterPro" id="IPR008622">
    <property type="entry name" value="FliT"/>
</dbReference>
<comment type="subcellular location">
    <subcellularLocation>
        <location evidence="1">Cytoplasm</location>
        <location evidence="1">Cytosol</location>
    </subcellularLocation>
</comment>